<dbReference type="OrthoDB" id="9763101at2"/>
<dbReference type="AlphaFoldDB" id="A0A0N1N5B9"/>
<gene>
    <name evidence="1" type="ORF">GLUCOINTEAF2_0202472</name>
</gene>
<proteinExistence type="predicted"/>
<dbReference type="RefSeq" id="WP_158003684.1">
    <property type="nucleotide sequence ID" value="NZ_JUFX02000189.1"/>
</dbReference>
<evidence type="ECO:0000313" key="2">
    <source>
        <dbReference type="Proteomes" id="UP000031553"/>
    </source>
</evidence>
<dbReference type="Proteomes" id="UP000031553">
    <property type="component" value="Unassembled WGS sequence"/>
</dbReference>
<name>A0A0N1N5B9_9PROT</name>
<evidence type="ECO:0000313" key="1">
    <source>
        <dbReference type="EMBL" id="KPH86911.1"/>
    </source>
</evidence>
<organism evidence="1 2">
    <name type="scientific">Komagataeibacter intermedius AF2</name>
    <dbReference type="NCBI Taxonomy" id="1458464"/>
    <lineage>
        <taxon>Bacteria</taxon>
        <taxon>Pseudomonadati</taxon>
        <taxon>Pseudomonadota</taxon>
        <taxon>Alphaproteobacteria</taxon>
        <taxon>Acetobacterales</taxon>
        <taxon>Acetobacteraceae</taxon>
        <taxon>Komagataeibacter</taxon>
    </lineage>
</organism>
<sequence length="51" mass="5863">MLEELVRARTACGLKSDIDNTFFFARRHETSGHRHLVTGNYVEKIVIMIAD</sequence>
<accession>A0A0N1N5B9</accession>
<reference evidence="1 2" key="1">
    <citation type="submission" date="2015-07" db="EMBL/GenBank/DDBJ databases">
        <title>Draft Genome Sequence of Komagataeibacter intermedius Strain AF2, Isolated from Kombucha Tea.</title>
        <authorList>
            <person name="Santos R.A."/>
            <person name="Berretta A.A."/>
            <person name="Barud H.S."/>
            <person name="Ribeiro S.J."/>
            <person name="Gonzalez-Garcia L.N."/>
            <person name="Zucchi T.D."/>
            <person name="Goldman G.H."/>
            <person name="Riano-Pachon D.M."/>
        </authorList>
    </citation>
    <scope>NUCLEOTIDE SEQUENCE [LARGE SCALE GENOMIC DNA]</scope>
    <source>
        <strain evidence="1 2">AF2</strain>
    </source>
</reference>
<comment type="caution">
    <text evidence="1">The sequence shown here is derived from an EMBL/GenBank/DDBJ whole genome shotgun (WGS) entry which is preliminary data.</text>
</comment>
<dbReference type="EMBL" id="JUFX02000189">
    <property type="protein sequence ID" value="KPH86911.1"/>
    <property type="molecule type" value="Genomic_DNA"/>
</dbReference>
<protein>
    <submittedName>
        <fullName evidence="1">Alcohol dehydrogenase zinc-binding domain protein</fullName>
    </submittedName>
</protein>